<evidence type="ECO:0000256" key="5">
    <source>
        <dbReference type="ARBA" id="ARBA00022801"/>
    </source>
</evidence>
<evidence type="ECO:0000313" key="11">
    <source>
        <dbReference type="EMBL" id="NPU66181.1"/>
    </source>
</evidence>
<dbReference type="Gene3D" id="3.40.50.300">
    <property type="entry name" value="P-loop containing nucleotide triphosphate hydrolases"/>
    <property type="match status" value="1"/>
</dbReference>
<dbReference type="InterPro" id="IPR003495">
    <property type="entry name" value="CobW/HypB/UreG_nucleotide-bd"/>
</dbReference>
<evidence type="ECO:0000259" key="10">
    <source>
        <dbReference type="Pfam" id="PF02492"/>
    </source>
</evidence>
<organism evidence="11 12">
    <name type="scientific">Bradyrhizobium aeschynomenes</name>
    <dbReference type="NCBI Taxonomy" id="2734909"/>
    <lineage>
        <taxon>Bacteria</taxon>
        <taxon>Pseudomonadati</taxon>
        <taxon>Pseudomonadota</taxon>
        <taxon>Alphaproteobacteria</taxon>
        <taxon>Hyphomicrobiales</taxon>
        <taxon>Nitrobacteraceae</taxon>
        <taxon>Bradyrhizobium</taxon>
    </lineage>
</organism>
<keyword evidence="6" id="KW-0862">Zinc</keyword>
<keyword evidence="2" id="KW-0533">Nickel</keyword>
<dbReference type="Proteomes" id="UP000886476">
    <property type="component" value="Unassembled WGS sequence"/>
</dbReference>
<feature type="region of interest" description="Disordered" evidence="9">
    <location>
        <begin position="18"/>
        <end position="83"/>
    </location>
</feature>
<evidence type="ECO:0000256" key="6">
    <source>
        <dbReference type="ARBA" id="ARBA00022833"/>
    </source>
</evidence>
<dbReference type="Pfam" id="PF02492">
    <property type="entry name" value="cobW"/>
    <property type="match status" value="1"/>
</dbReference>
<comment type="caution">
    <text evidence="11">The sequence shown here is derived from an EMBL/GenBank/DDBJ whole genome shotgun (WGS) entry which is preliminary data.</text>
</comment>
<reference evidence="11" key="1">
    <citation type="submission" date="2020-05" db="EMBL/GenBank/DDBJ databases">
        <title>Nod-independent and nitrogen-fixing Bradyrhizobium aeschynomene sp. nov. isolated from nodules of Aeschynomene indica.</title>
        <authorList>
            <person name="Zhang Z."/>
        </authorList>
    </citation>
    <scope>NUCLEOTIDE SEQUENCE</scope>
    <source>
        <strain evidence="11">83012</strain>
    </source>
</reference>
<evidence type="ECO:0000256" key="7">
    <source>
        <dbReference type="ARBA" id="ARBA00023134"/>
    </source>
</evidence>
<feature type="domain" description="CobW/HypB/UreG nucleotide-binding" evidence="10">
    <location>
        <begin position="130"/>
        <end position="288"/>
    </location>
</feature>
<keyword evidence="7" id="KW-0342">GTP-binding</keyword>
<dbReference type="InterPro" id="IPR004392">
    <property type="entry name" value="Hyd_mat_HypB"/>
</dbReference>
<proteinExistence type="inferred from homology"/>
<sequence length="322" mass="34893">MCTVCGCGDAKASIESADHHHDHGDHHHHHHAHGDDHSHDHGGHHHHGHGHDHHHHHGHDDHDHRHPHDHHHAHGAADIDCSANPAGQEVAGLSSGRIIQIERDILGKNDRLAAENRARFAAQDVLAFNFVSSPGAGKTSLLVRAVTDLKQSRPVAVIEGDQQTSNDAERIRATGVPAIQINTGKGCHLDAAMVGEAYGRLPPLRSGLLFIENVGNLVCPAAFDLGEACKIVVFSTTEGEDKPLKYPDMFAASALMLINKIDLAPVLDFDLAQTIEYARRVNPRIEVLTMSAKTGEGFSAFYAWIRKQADRMRASALGAVQG</sequence>
<dbReference type="InterPro" id="IPR027417">
    <property type="entry name" value="P-loop_NTPase"/>
</dbReference>
<feature type="compositionally biased region" description="Basic residues" evidence="9">
    <location>
        <begin position="42"/>
        <end position="57"/>
    </location>
</feature>
<keyword evidence="5" id="KW-0378">Hydrolase</keyword>
<evidence type="ECO:0000256" key="3">
    <source>
        <dbReference type="ARBA" id="ARBA00022723"/>
    </source>
</evidence>
<keyword evidence="4" id="KW-0547">Nucleotide-binding</keyword>
<evidence type="ECO:0000256" key="4">
    <source>
        <dbReference type="ARBA" id="ARBA00022741"/>
    </source>
</evidence>
<keyword evidence="3" id="KW-0479">Metal-binding</keyword>
<name>A0ABX2CD82_9BRAD</name>
<dbReference type="CDD" id="cd05390">
    <property type="entry name" value="HypB"/>
    <property type="match status" value="1"/>
</dbReference>
<keyword evidence="12" id="KW-1185">Reference proteome</keyword>
<evidence type="ECO:0000256" key="9">
    <source>
        <dbReference type="SAM" id="MobiDB-lite"/>
    </source>
</evidence>
<dbReference type="SUPFAM" id="SSF52540">
    <property type="entry name" value="P-loop containing nucleoside triphosphate hydrolases"/>
    <property type="match status" value="1"/>
</dbReference>
<evidence type="ECO:0000256" key="1">
    <source>
        <dbReference type="ARBA" id="ARBA00006211"/>
    </source>
</evidence>
<dbReference type="EMBL" id="JABFDN010000003">
    <property type="protein sequence ID" value="NPU66181.1"/>
    <property type="molecule type" value="Genomic_DNA"/>
</dbReference>
<evidence type="ECO:0000256" key="2">
    <source>
        <dbReference type="ARBA" id="ARBA00022596"/>
    </source>
</evidence>
<dbReference type="PANTHER" id="PTHR30134:SF2">
    <property type="entry name" value="HYDROGENASE MATURATION FACTOR HYPB"/>
    <property type="match status" value="1"/>
</dbReference>
<evidence type="ECO:0000313" key="12">
    <source>
        <dbReference type="Proteomes" id="UP000886476"/>
    </source>
</evidence>
<evidence type="ECO:0000256" key="8">
    <source>
        <dbReference type="ARBA" id="ARBA00035238"/>
    </source>
</evidence>
<accession>A0ABX2CD82</accession>
<protein>
    <recommendedName>
        <fullName evidence="8">Hydrogenase maturation factor HypB</fullName>
    </recommendedName>
</protein>
<dbReference type="RefSeq" id="WP_172111245.1">
    <property type="nucleotide sequence ID" value="NZ_JABFDN010000003.1"/>
</dbReference>
<dbReference type="NCBIfam" id="TIGR00073">
    <property type="entry name" value="hypB"/>
    <property type="match status" value="1"/>
</dbReference>
<comment type="similarity">
    <text evidence="1">Belongs to the SIMIBI class G3E GTPase family. HypB/HupM subfamily.</text>
</comment>
<gene>
    <name evidence="11" type="primary">hypB</name>
    <name evidence="11" type="ORF">HL667_14350</name>
</gene>
<dbReference type="PANTHER" id="PTHR30134">
    <property type="entry name" value="HYDROGENASE PROTEIN ASSEMBLY PROTEIN, NICKEL CHAPERONE"/>
    <property type="match status" value="1"/>
</dbReference>